<evidence type="ECO:0000256" key="2">
    <source>
        <dbReference type="ARBA" id="ARBA00035108"/>
    </source>
</evidence>
<dbReference type="Proteomes" id="UP000190539">
    <property type="component" value="Unassembled WGS sequence"/>
</dbReference>
<dbReference type="STRING" id="83656.B1H18_14835"/>
<dbReference type="PANTHER" id="PTHR36852:SF1">
    <property type="entry name" value="PROTEIN GVPL 2"/>
    <property type="match status" value="1"/>
</dbReference>
<accession>A0A1V4A9W1</accession>
<evidence type="ECO:0000313" key="5">
    <source>
        <dbReference type="Proteomes" id="UP000190539"/>
    </source>
</evidence>
<comment type="subcellular location">
    <subcellularLocation>
        <location evidence="2">Gas vesicle</location>
    </subcellularLocation>
</comment>
<dbReference type="AlphaFoldDB" id="A0A1V4A9W1"/>
<dbReference type="GO" id="GO:0031412">
    <property type="term" value="P:gas vesicle organization"/>
    <property type="evidence" value="ECO:0007669"/>
    <property type="project" value="InterPro"/>
</dbReference>
<reference evidence="4 5" key="1">
    <citation type="submission" date="2017-02" db="EMBL/GenBank/DDBJ databases">
        <title>Draft Genome Sequence of Streptomyces tsukubaensis F601, a Producer of the immunosuppressant tacrolimus FK506.</title>
        <authorList>
            <person name="Zong G."/>
            <person name="Zhong C."/>
            <person name="Fu J."/>
            <person name="Qin R."/>
            <person name="Cao G."/>
        </authorList>
    </citation>
    <scope>NUCLEOTIDE SEQUENCE [LARGE SCALE GENOMIC DNA]</scope>
    <source>
        <strain evidence="4 5">F601</strain>
    </source>
</reference>
<protein>
    <submittedName>
        <fullName evidence="4">Gas vesicle protein</fullName>
    </submittedName>
</protein>
<comment type="similarity">
    <text evidence="3">Belongs to the gas vesicle GvpF/GvpL family.</text>
</comment>
<evidence type="ECO:0000313" key="4">
    <source>
        <dbReference type="EMBL" id="OON79228.1"/>
    </source>
</evidence>
<evidence type="ECO:0000256" key="3">
    <source>
        <dbReference type="ARBA" id="ARBA00035643"/>
    </source>
</evidence>
<dbReference type="InterPro" id="IPR009430">
    <property type="entry name" value="GvpL/GvpF"/>
</dbReference>
<dbReference type="GO" id="GO:0031411">
    <property type="term" value="C:gas vesicle"/>
    <property type="evidence" value="ECO:0007669"/>
    <property type="project" value="UniProtKB-SubCell"/>
</dbReference>
<keyword evidence="5" id="KW-1185">Reference proteome</keyword>
<evidence type="ECO:0000256" key="1">
    <source>
        <dbReference type="ARBA" id="ARBA00022987"/>
    </source>
</evidence>
<dbReference type="OrthoDB" id="4864106at2"/>
<dbReference type="PANTHER" id="PTHR36852">
    <property type="entry name" value="PROTEIN GVPL 2"/>
    <property type="match status" value="1"/>
</dbReference>
<gene>
    <name evidence="4" type="ORF">B1H18_14835</name>
</gene>
<dbReference type="EMBL" id="MVFC01000010">
    <property type="protein sequence ID" value="OON79228.1"/>
    <property type="molecule type" value="Genomic_DNA"/>
</dbReference>
<dbReference type="RefSeq" id="WP_077968423.1">
    <property type="nucleotide sequence ID" value="NZ_CP045178.1"/>
</dbReference>
<sequence>MPTYIYAITAADHPINLEGLGGVGDPSGELRTVGTKALSAVVSDAPEGLRAKRRDLVAHQSVLERLLADGAALPMRFGLVGPDDSQVVAALDEHREAYTERLTQIDGCVEYNLKVSRDEDDLLREVVADSAEVQRLNQRTRDNPQAQDDKVALGELIAREVQNREQRQAAELVETLAPHAVGHAQAEPTKTHFVNVSFLIRRDRTAAFSDLIDETAKRYGEAYQLSLHGPLPPYSFV</sequence>
<comment type="caution">
    <text evidence="4">The sequence shown here is derived from an EMBL/GenBank/DDBJ whole genome shotgun (WGS) entry which is preliminary data.</text>
</comment>
<organism evidence="4 5">
    <name type="scientific">Streptomyces tsukubensis</name>
    <dbReference type="NCBI Taxonomy" id="83656"/>
    <lineage>
        <taxon>Bacteria</taxon>
        <taxon>Bacillati</taxon>
        <taxon>Actinomycetota</taxon>
        <taxon>Actinomycetes</taxon>
        <taxon>Kitasatosporales</taxon>
        <taxon>Streptomycetaceae</taxon>
        <taxon>Streptomyces</taxon>
    </lineage>
</organism>
<keyword evidence="1" id="KW-0304">Gas vesicle</keyword>
<proteinExistence type="inferred from homology"/>
<dbReference type="Pfam" id="PF06386">
    <property type="entry name" value="GvpL_GvpF"/>
    <property type="match status" value="1"/>
</dbReference>
<name>A0A1V4A9W1_9ACTN</name>